<evidence type="ECO:0000256" key="6">
    <source>
        <dbReference type="SAM" id="Coils"/>
    </source>
</evidence>
<dbReference type="InterPro" id="IPR050482">
    <property type="entry name" value="Sensor_HK_TwoCompSys"/>
</dbReference>
<comment type="catalytic activity">
    <reaction evidence="1">
        <text>ATP + protein L-histidine = ADP + protein N-phospho-L-histidine.</text>
        <dbReference type="EC" id="2.7.13.3"/>
    </reaction>
</comment>
<keyword evidence="4" id="KW-0418">Kinase</keyword>
<dbReference type="Gene3D" id="3.30.565.10">
    <property type="entry name" value="Histidine kinase-like ATPase, C-terminal domain"/>
    <property type="match status" value="1"/>
</dbReference>
<name>A0A7X5BXT9_9BACL</name>
<dbReference type="InterPro" id="IPR011712">
    <property type="entry name" value="Sig_transdc_His_kin_sub3_dim/P"/>
</dbReference>
<evidence type="ECO:0000313" key="9">
    <source>
        <dbReference type="EMBL" id="NBC70863.1"/>
    </source>
</evidence>
<dbReference type="InterPro" id="IPR036890">
    <property type="entry name" value="HATPase_C_sf"/>
</dbReference>
<reference evidence="9 10" key="1">
    <citation type="submission" date="2020-01" db="EMBL/GenBank/DDBJ databases">
        <title>Paenibacillus soybeanensis sp. nov. isolated from the nodules of soybean (Glycine max(L.) Merr).</title>
        <authorList>
            <person name="Wang H."/>
        </authorList>
    </citation>
    <scope>NUCLEOTIDE SEQUENCE [LARGE SCALE GENOMIC DNA]</scope>
    <source>
        <strain evidence="9 10">DSM 23054</strain>
    </source>
</reference>
<dbReference type="Gene3D" id="1.20.5.1930">
    <property type="match status" value="1"/>
</dbReference>
<dbReference type="GO" id="GO:0046983">
    <property type="term" value="F:protein dimerization activity"/>
    <property type="evidence" value="ECO:0007669"/>
    <property type="project" value="InterPro"/>
</dbReference>
<dbReference type="PANTHER" id="PTHR24421:SF40">
    <property type="entry name" value="SENSOR HISTIDINE KINASE YHCY"/>
    <property type="match status" value="1"/>
</dbReference>
<comment type="caution">
    <text evidence="9">The sequence shown here is derived from an EMBL/GenBank/DDBJ whole genome shotgun (WGS) entry which is preliminary data.</text>
</comment>
<dbReference type="Pfam" id="PF07730">
    <property type="entry name" value="HisKA_3"/>
    <property type="match status" value="1"/>
</dbReference>
<dbReference type="Proteomes" id="UP000558113">
    <property type="component" value="Unassembled WGS sequence"/>
</dbReference>
<sequence length="557" mass="60946">MTNHDPHVQELLTLKIIAETLNQSNDLTLMLGTVLEKLLELTGLQAGWIFLTDRRMNYERVADRGLPPGLLHDNKAPMCSGTCWCLDRFWDNRLNNAVNILNCKRLEDAVSRGWGDTQGITHHATVPLRSGDRKFGVLNVASPFKTHFSNEELALLQAVAFQIGSAVDRMRLYAAERRRAELFARLGDYSRSLGMAVSAGTEPGRLSELALRLVGEHFEWPFAALLETTGDELILQAVHAQGRTTLPYARLPLQAANWLREAARARRPAVATPEQASELAGRRELRGLAPARLSIAQAVPIPLAGLAPGSMLVIGNDAMGRAEEPVDNEVLEALAEHIAMAFESARLEEHRRELARLAERNRLARDLHDSVCQMLFSLSMTAKGVESLLKGSQPDAALQSVGDMQALSQSALKEMRALIMQLRPAGLEAGLVTALQVYGEKLKLRVHAEVTDVCELPRHVEEALWRIGQEALNNVSKHAGTADAMVSLRIEARQAVLKIADQGRGIAKKKRPAEGAPSFGMATMRERAEALGGRFALASVYRGGTTVEAAIPLPANE</sequence>
<dbReference type="GO" id="GO:0000155">
    <property type="term" value="F:phosphorelay sensor kinase activity"/>
    <property type="evidence" value="ECO:0007669"/>
    <property type="project" value="InterPro"/>
</dbReference>
<dbReference type="SUPFAM" id="SSF55874">
    <property type="entry name" value="ATPase domain of HSP90 chaperone/DNA topoisomerase II/histidine kinase"/>
    <property type="match status" value="1"/>
</dbReference>
<dbReference type="SMART" id="SM00065">
    <property type="entry name" value="GAF"/>
    <property type="match status" value="1"/>
</dbReference>
<keyword evidence="3" id="KW-0808">Transferase</keyword>
<dbReference type="Pfam" id="PF13185">
    <property type="entry name" value="GAF_2"/>
    <property type="match status" value="1"/>
</dbReference>
<evidence type="ECO:0000259" key="8">
    <source>
        <dbReference type="SMART" id="SM00387"/>
    </source>
</evidence>
<dbReference type="InterPro" id="IPR029016">
    <property type="entry name" value="GAF-like_dom_sf"/>
</dbReference>
<keyword evidence="10" id="KW-1185">Reference proteome</keyword>
<evidence type="ECO:0000256" key="5">
    <source>
        <dbReference type="ARBA" id="ARBA00023012"/>
    </source>
</evidence>
<dbReference type="CDD" id="cd16917">
    <property type="entry name" value="HATPase_UhpB-NarQ-NarX-like"/>
    <property type="match status" value="1"/>
</dbReference>
<dbReference type="Gene3D" id="3.30.450.40">
    <property type="match status" value="2"/>
</dbReference>
<dbReference type="EC" id="2.7.13.3" evidence="2"/>
<dbReference type="SUPFAM" id="SSF55781">
    <property type="entry name" value="GAF domain-like"/>
    <property type="match status" value="2"/>
</dbReference>
<evidence type="ECO:0000313" key="10">
    <source>
        <dbReference type="Proteomes" id="UP000558113"/>
    </source>
</evidence>
<feature type="coiled-coil region" evidence="6">
    <location>
        <begin position="340"/>
        <end position="367"/>
    </location>
</feature>
<gene>
    <name evidence="9" type="ORF">GT003_17830</name>
</gene>
<dbReference type="InterPro" id="IPR003018">
    <property type="entry name" value="GAF"/>
</dbReference>
<keyword evidence="6" id="KW-0175">Coiled coil</keyword>
<evidence type="ECO:0000259" key="7">
    <source>
        <dbReference type="SMART" id="SM00065"/>
    </source>
</evidence>
<evidence type="ECO:0000256" key="4">
    <source>
        <dbReference type="ARBA" id="ARBA00022777"/>
    </source>
</evidence>
<organism evidence="9 10">
    <name type="scientific">Paenibacillus sacheonensis</name>
    <dbReference type="NCBI Taxonomy" id="742054"/>
    <lineage>
        <taxon>Bacteria</taxon>
        <taxon>Bacillati</taxon>
        <taxon>Bacillota</taxon>
        <taxon>Bacilli</taxon>
        <taxon>Bacillales</taxon>
        <taxon>Paenibacillaceae</taxon>
        <taxon>Paenibacillus</taxon>
    </lineage>
</organism>
<dbReference type="Pfam" id="PF02518">
    <property type="entry name" value="HATPase_c"/>
    <property type="match status" value="1"/>
</dbReference>
<accession>A0A7X5BXT9</accession>
<keyword evidence="5" id="KW-0902">Two-component regulatory system</keyword>
<evidence type="ECO:0000256" key="2">
    <source>
        <dbReference type="ARBA" id="ARBA00012438"/>
    </source>
</evidence>
<feature type="domain" description="GAF" evidence="7">
    <location>
        <begin position="26"/>
        <end position="177"/>
    </location>
</feature>
<dbReference type="InterPro" id="IPR003594">
    <property type="entry name" value="HATPase_dom"/>
</dbReference>
<dbReference type="OrthoDB" id="9795828at2"/>
<dbReference type="AlphaFoldDB" id="A0A7X5BXT9"/>
<evidence type="ECO:0000256" key="3">
    <source>
        <dbReference type="ARBA" id="ARBA00022679"/>
    </source>
</evidence>
<dbReference type="GO" id="GO:0016020">
    <property type="term" value="C:membrane"/>
    <property type="evidence" value="ECO:0007669"/>
    <property type="project" value="InterPro"/>
</dbReference>
<dbReference type="SMART" id="SM00387">
    <property type="entry name" value="HATPase_c"/>
    <property type="match status" value="1"/>
</dbReference>
<protein>
    <recommendedName>
        <fullName evidence="2">histidine kinase</fullName>
        <ecNumber evidence="2">2.7.13.3</ecNumber>
    </recommendedName>
</protein>
<feature type="domain" description="Histidine kinase/HSP90-like ATPase" evidence="8">
    <location>
        <begin position="459"/>
        <end position="555"/>
    </location>
</feature>
<dbReference type="EMBL" id="JAAAMU010000009">
    <property type="protein sequence ID" value="NBC70863.1"/>
    <property type="molecule type" value="Genomic_DNA"/>
</dbReference>
<dbReference type="PANTHER" id="PTHR24421">
    <property type="entry name" value="NITRATE/NITRITE SENSOR PROTEIN NARX-RELATED"/>
    <property type="match status" value="1"/>
</dbReference>
<evidence type="ECO:0000256" key="1">
    <source>
        <dbReference type="ARBA" id="ARBA00000085"/>
    </source>
</evidence>
<proteinExistence type="predicted"/>